<gene>
    <name evidence="1" type="ORF">AUJ44_01915</name>
</gene>
<name>A0A1J4VEL8_9BACT</name>
<accession>A0A1J4VEL8</accession>
<dbReference type="AlphaFoldDB" id="A0A1J4VEL8"/>
<evidence type="ECO:0008006" key="3">
    <source>
        <dbReference type="Google" id="ProtNLM"/>
    </source>
</evidence>
<evidence type="ECO:0000313" key="2">
    <source>
        <dbReference type="Proteomes" id="UP000183206"/>
    </source>
</evidence>
<evidence type="ECO:0000313" key="1">
    <source>
        <dbReference type="EMBL" id="OIO32647.1"/>
    </source>
</evidence>
<dbReference type="EMBL" id="MNVO01000031">
    <property type="protein sequence ID" value="OIO32647.1"/>
    <property type="molecule type" value="Genomic_DNA"/>
</dbReference>
<dbReference type="Proteomes" id="UP000183206">
    <property type="component" value="Unassembled WGS sequence"/>
</dbReference>
<comment type="caution">
    <text evidence="1">The sequence shown here is derived from an EMBL/GenBank/DDBJ whole genome shotgun (WGS) entry which is preliminary data.</text>
</comment>
<proteinExistence type="predicted"/>
<sequence length="160" mass="18647">MNERYSYTVRHPNEWRVFSSAESADEGDQSDFMSFGEEISTPSSKTHESYETYRIEAYPLGRGLTQDQMIREIEKKFDAPQYGGKARIVKDIKGLGGFTAEVIVVEVDKPEYRGYRWYYILMSAQTKRGVITYKIYNAQPAPGMYDNFDLFYRTFEVVPH</sequence>
<reference evidence="1 2" key="1">
    <citation type="journal article" date="2016" name="Environ. Microbiol.">
        <title>Genomic resolution of a cold subsurface aquifer community provides metabolic insights for novel microbes adapted to high CO concentrations.</title>
        <authorList>
            <person name="Probst A.J."/>
            <person name="Castelle C.J."/>
            <person name="Singh A."/>
            <person name="Brown C.T."/>
            <person name="Anantharaman K."/>
            <person name="Sharon I."/>
            <person name="Hug L.A."/>
            <person name="Burstein D."/>
            <person name="Emerson J.B."/>
            <person name="Thomas B.C."/>
            <person name="Banfield J.F."/>
        </authorList>
    </citation>
    <scope>NUCLEOTIDE SEQUENCE [LARGE SCALE GENOMIC DNA]</scope>
    <source>
        <strain evidence="1">CG1_02_47_685</strain>
    </source>
</reference>
<protein>
    <recommendedName>
        <fullName evidence="3">PsbP C-terminal domain-containing protein</fullName>
    </recommendedName>
</protein>
<organism evidence="1 2">
    <name type="scientific">Candidatus Nomurabacteria bacterium CG1_02_47_685</name>
    <dbReference type="NCBI Taxonomy" id="1805282"/>
    <lineage>
        <taxon>Bacteria</taxon>
        <taxon>Candidatus Nomuraibacteriota</taxon>
    </lineage>
</organism>
<dbReference type="STRING" id="1805282.AUJ44_01915"/>